<dbReference type="WBParaSite" id="HPBE_0001823701-mRNA-1">
    <property type="protein sequence ID" value="HPBE_0001823701-mRNA-1"/>
    <property type="gene ID" value="HPBE_0001823701"/>
</dbReference>
<gene>
    <name evidence="1" type="ORF">HPBE_LOCUS18236</name>
</gene>
<dbReference type="Proteomes" id="UP000050761">
    <property type="component" value="Unassembled WGS sequence"/>
</dbReference>
<evidence type="ECO:0000313" key="1">
    <source>
        <dbReference type="EMBL" id="VDP10946.1"/>
    </source>
</evidence>
<evidence type="ECO:0000313" key="2">
    <source>
        <dbReference type="Proteomes" id="UP000050761"/>
    </source>
</evidence>
<keyword evidence="2" id="KW-1185">Reference proteome</keyword>
<accession>A0A3P8EUP1</accession>
<organism evidence="1">
    <name type="scientific">Heligmosomoides polygyrus</name>
    <name type="common">Parasitic roundworm</name>
    <dbReference type="NCBI Taxonomy" id="6339"/>
    <lineage>
        <taxon>Eukaryota</taxon>
        <taxon>Metazoa</taxon>
        <taxon>Ecdysozoa</taxon>
        <taxon>Nematoda</taxon>
        <taxon>Chromadorea</taxon>
        <taxon>Rhabditida</taxon>
        <taxon>Rhabditina</taxon>
        <taxon>Rhabditomorpha</taxon>
        <taxon>Strongyloidea</taxon>
        <taxon>Heligmosomidae</taxon>
        <taxon>Heligmosomoides</taxon>
    </lineage>
</organism>
<reference evidence="1 2" key="1">
    <citation type="submission" date="2018-11" db="EMBL/GenBank/DDBJ databases">
        <authorList>
            <consortium name="Pathogen Informatics"/>
        </authorList>
    </citation>
    <scope>NUCLEOTIDE SEQUENCE [LARGE SCALE GENOMIC DNA]</scope>
</reference>
<reference evidence="3" key="2">
    <citation type="submission" date="2019-09" db="UniProtKB">
        <authorList>
            <consortium name="WormBaseParasite"/>
        </authorList>
    </citation>
    <scope>IDENTIFICATION</scope>
</reference>
<dbReference type="OrthoDB" id="5875132at2759"/>
<evidence type="ECO:0000313" key="3">
    <source>
        <dbReference type="WBParaSite" id="HPBE_0001823701-mRNA-1"/>
    </source>
</evidence>
<dbReference type="EMBL" id="UZAH01030555">
    <property type="protein sequence ID" value="VDP10946.1"/>
    <property type="molecule type" value="Genomic_DNA"/>
</dbReference>
<protein>
    <submittedName>
        <fullName evidence="3">TLDc domain-containing protein</fullName>
    </submittedName>
</protein>
<dbReference type="AlphaFoldDB" id="A0A3P8EUP1"/>
<sequence length="244" mass="27469">MFFAFYVGSDSPASQAQLAASTPQCSLNLNLNNTRDSINMLSNVDQTYSFILFTNSSRTIGPYKSADAISRLSSITSSSNIKAFSQSSVMNEFVKQSVGNHDDRLVYYIPCSYVYKQSDDDQTGFVKAMDKGNVQNQTLIVSYTNTVSNVSKWLSECGTTCSIDYKNNKDFFNYIFHCKDNSAYDYNHLGFVVNPRGSAFNFDICCPHHLFKDNRQTHYVHQGPINREVVFCCSNNHDSHSSNV</sequence>
<proteinExistence type="predicted"/>
<name>A0A3P8EUP1_HELPZ</name>